<evidence type="ECO:0008006" key="4">
    <source>
        <dbReference type="Google" id="ProtNLM"/>
    </source>
</evidence>
<protein>
    <recommendedName>
        <fullName evidence="4">DUF4386 family protein</fullName>
    </recommendedName>
</protein>
<dbReference type="Proteomes" id="UP001501822">
    <property type="component" value="Unassembled WGS sequence"/>
</dbReference>
<keyword evidence="3" id="KW-1185">Reference proteome</keyword>
<accession>A0ABP3HGU1</accession>
<keyword evidence="1" id="KW-0812">Transmembrane</keyword>
<feature type="transmembrane region" description="Helical" evidence="1">
    <location>
        <begin position="197"/>
        <end position="216"/>
    </location>
</feature>
<evidence type="ECO:0000256" key="1">
    <source>
        <dbReference type="SAM" id="Phobius"/>
    </source>
</evidence>
<keyword evidence="1" id="KW-0472">Membrane</keyword>
<organism evidence="2 3">
    <name type="scientific">Actinoallomurus spadix</name>
    <dbReference type="NCBI Taxonomy" id="79912"/>
    <lineage>
        <taxon>Bacteria</taxon>
        <taxon>Bacillati</taxon>
        <taxon>Actinomycetota</taxon>
        <taxon>Actinomycetes</taxon>
        <taxon>Streptosporangiales</taxon>
        <taxon>Thermomonosporaceae</taxon>
        <taxon>Actinoallomurus</taxon>
    </lineage>
</organism>
<keyword evidence="1" id="KW-1133">Transmembrane helix</keyword>
<name>A0ABP3HGU1_9ACTN</name>
<gene>
    <name evidence="2" type="ORF">GCM10010151_66890</name>
</gene>
<dbReference type="RefSeq" id="WP_252799249.1">
    <property type="nucleotide sequence ID" value="NZ_BAAABM010000066.1"/>
</dbReference>
<evidence type="ECO:0000313" key="2">
    <source>
        <dbReference type="EMBL" id="GAA0367583.1"/>
    </source>
</evidence>
<comment type="caution">
    <text evidence="2">The sequence shown here is derived from an EMBL/GenBank/DDBJ whole genome shotgun (WGS) entry which is preliminary data.</text>
</comment>
<feature type="transmembrane region" description="Helical" evidence="1">
    <location>
        <begin position="52"/>
        <end position="77"/>
    </location>
</feature>
<reference evidence="3" key="1">
    <citation type="journal article" date="2019" name="Int. J. Syst. Evol. Microbiol.">
        <title>The Global Catalogue of Microorganisms (GCM) 10K type strain sequencing project: providing services to taxonomists for standard genome sequencing and annotation.</title>
        <authorList>
            <consortium name="The Broad Institute Genomics Platform"/>
            <consortium name="The Broad Institute Genome Sequencing Center for Infectious Disease"/>
            <person name="Wu L."/>
            <person name="Ma J."/>
        </authorList>
    </citation>
    <scope>NUCLEOTIDE SEQUENCE [LARGE SCALE GENOMIC DNA]</scope>
    <source>
        <strain evidence="3">JCM 3146</strain>
    </source>
</reference>
<feature type="transmembrane region" description="Helical" evidence="1">
    <location>
        <begin position="12"/>
        <end position="32"/>
    </location>
</feature>
<dbReference type="EMBL" id="BAAABM010000066">
    <property type="protein sequence ID" value="GAA0367583.1"/>
    <property type="molecule type" value="Genomic_DNA"/>
</dbReference>
<feature type="transmembrane region" description="Helical" evidence="1">
    <location>
        <begin position="166"/>
        <end position="191"/>
    </location>
</feature>
<evidence type="ECO:0000313" key="3">
    <source>
        <dbReference type="Proteomes" id="UP001501822"/>
    </source>
</evidence>
<feature type="transmembrane region" description="Helical" evidence="1">
    <location>
        <begin position="89"/>
        <end position="109"/>
    </location>
</feature>
<proteinExistence type="predicted"/>
<feature type="transmembrane region" description="Helical" evidence="1">
    <location>
        <begin position="129"/>
        <end position="154"/>
    </location>
</feature>
<sequence>MGERHEMRWGGLAGIGAVVFAAAGRIVMGPMPQLTSPVGTVTMYLATHRTQIMWGTVLLAIGVALFLWFGATLSTAFRRADEAGDAPTVVLAGFILVSTLAFMAVSVFAGVTYAMTEYRALLLFAPAPYAAMTVVGTVTGVAIALTFAAIAVAIARTRVLPRWMALFAGTVAAVRLLAAFTLGITGGVLVPGGWLETYAPGILAALWVLTASGLLVRKRLPALRMRAPHIMGPRRA</sequence>